<dbReference type="RefSeq" id="WP_092694217.1">
    <property type="nucleotide sequence ID" value="NZ_CBDDGO010000004.1"/>
</dbReference>
<dbReference type="EMBL" id="FOGU01000007">
    <property type="protein sequence ID" value="SES19962.1"/>
    <property type="molecule type" value="Genomic_DNA"/>
</dbReference>
<dbReference type="AlphaFoldDB" id="A0A1H9VE69"/>
<keyword evidence="2" id="KW-1185">Reference proteome</keyword>
<dbReference type="Proteomes" id="UP000198885">
    <property type="component" value="Unassembled WGS sequence"/>
</dbReference>
<accession>A0A1H9VE69</accession>
<evidence type="ECO:0000313" key="1">
    <source>
        <dbReference type="EMBL" id="SES19962.1"/>
    </source>
</evidence>
<name>A0A1H9VE69_9RHOB</name>
<evidence type="ECO:0000313" key="2">
    <source>
        <dbReference type="Proteomes" id="UP000198885"/>
    </source>
</evidence>
<reference evidence="1 2" key="1">
    <citation type="submission" date="2016-10" db="EMBL/GenBank/DDBJ databases">
        <authorList>
            <person name="de Groot N.N."/>
        </authorList>
    </citation>
    <scope>NUCLEOTIDE SEQUENCE [LARGE SCALE GENOMIC DNA]</scope>
    <source>
        <strain evidence="1 2">DSM 23042</strain>
    </source>
</reference>
<dbReference type="STRING" id="641238.SAMN04490244_10747"/>
<sequence length="85" mass="9557">MQTETGPERGPIICRDETGHRYEVYSKRIPRRVVHDDRAEAAFGGPSGDRSTGYLYYLADETEVFPLMTNGNFRVGHDGPVITPE</sequence>
<protein>
    <submittedName>
        <fullName evidence="1">Uncharacterized protein</fullName>
    </submittedName>
</protein>
<proteinExistence type="predicted"/>
<organism evidence="1 2">
    <name type="scientific">Tranquillimonas rosea</name>
    <dbReference type="NCBI Taxonomy" id="641238"/>
    <lineage>
        <taxon>Bacteria</taxon>
        <taxon>Pseudomonadati</taxon>
        <taxon>Pseudomonadota</taxon>
        <taxon>Alphaproteobacteria</taxon>
        <taxon>Rhodobacterales</taxon>
        <taxon>Roseobacteraceae</taxon>
        <taxon>Tranquillimonas</taxon>
    </lineage>
</organism>
<gene>
    <name evidence="1" type="ORF">SAMN04490244_10747</name>
</gene>